<feature type="transmembrane region" description="Helical" evidence="8">
    <location>
        <begin position="672"/>
        <end position="694"/>
    </location>
</feature>
<feature type="transmembrane region" description="Helical" evidence="8">
    <location>
        <begin position="385"/>
        <end position="403"/>
    </location>
</feature>
<feature type="transmembrane region" description="Helical" evidence="8">
    <location>
        <begin position="570"/>
        <end position="590"/>
    </location>
</feature>
<protein>
    <recommendedName>
        <fullName evidence="9">Major facilitator superfamily (MFS) profile domain-containing protein</fullName>
    </recommendedName>
</protein>
<feature type="transmembrane region" description="Helical" evidence="8">
    <location>
        <begin position="602"/>
        <end position="621"/>
    </location>
</feature>
<keyword evidence="8" id="KW-0472">Membrane</keyword>
<dbReference type="InterPro" id="IPR001128">
    <property type="entry name" value="Cyt_P450"/>
</dbReference>
<dbReference type="PROSITE" id="PS50850">
    <property type="entry name" value="MFS"/>
    <property type="match status" value="1"/>
</dbReference>
<dbReference type="InterPro" id="IPR036259">
    <property type="entry name" value="MFS_trans_sf"/>
</dbReference>
<dbReference type="PRINTS" id="PR00385">
    <property type="entry name" value="P450"/>
</dbReference>
<dbReference type="GO" id="GO:0020037">
    <property type="term" value="F:heme binding"/>
    <property type="evidence" value="ECO:0007669"/>
    <property type="project" value="InterPro"/>
</dbReference>
<evidence type="ECO:0000313" key="11">
    <source>
        <dbReference type="Proteomes" id="UP001194746"/>
    </source>
</evidence>
<dbReference type="GO" id="GO:0022857">
    <property type="term" value="F:transmembrane transporter activity"/>
    <property type="evidence" value="ECO:0007669"/>
    <property type="project" value="InterPro"/>
</dbReference>
<evidence type="ECO:0000256" key="1">
    <source>
        <dbReference type="ARBA" id="ARBA00001971"/>
    </source>
</evidence>
<dbReference type="InterPro" id="IPR050121">
    <property type="entry name" value="Cytochrome_P450_monoxygenase"/>
</dbReference>
<keyword evidence="11" id="KW-1185">Reference proteome</keyword>
<comment type="cofactor">
    <cofactor evidence="1">
        <name>heme</name>
        <dbReference type="ChEBI" id="CHEBI:30413"/>
    </cofactor>
</comment>
<feature type="transmembrane region" description="Helical" evidence="8">
    <location>
        <begin position="511"/>
        <end position="529"/>
    </location>
</feature>
<comment type="subcellular location">
    <subcellularLocation>
        <location evidence="2">Membrane</location>
        <topology evidence="2">Multi-pass membrane protein</topology>
    </subcellularLocation>
</comment>
<dbReference type="SUPFAM" id="SSF51197">
    <property type="entry name" value="Clavaminate synthase-like"/>
    <property type="match status" value="1"/>
</dbReference>
<evidence type="ECO:0000259" key="9">
    <source>
        <dbReference type="PROSITE" id="PS50850"/>
    </source>
</evidence>
<feature type="domain" description="Major facilitator superfamily (MFS) profile" evidence="9">
    <location>
        <begin position="350"/>
        <end position="817"/>
    </location>
</feature>
<evidence type="ECO:0000256" key="6">
    <source>
        <dbReference type="ARBA" id="ARBA00023004"/>
    </source>
</evidence>
<sequence>MIPRSASLRRVPLQLRGYLKKFKSFHVTPVIGTEFPDASLVDWINASNSDDLLRDLAITISRRGVLFFRAQNMTDSLQKQLTQRLGVLTGKPDSSGLHIHPLTNFKKDQDQNINIITTDQAKNPAEDLALLEARRPHGVRGNWHTDISYEPNPSDYTILKLTDMPETGGDTMFASSYELYDRISLAYRKFLEGLTVICTQSTYPGIAAEKGFEIYCTPRGSPSNVGTGLTAVHPMVRTNPVTGWKSLYGIGHHFIRTNEFTVPESARVHDWLLQMVVENDDCQLRHRWHNRNDIAIWDNRSVLHRAILDFEGIRTGRRTVGETLELGEEGGRLLNPDADEGSSPSNNKFAISVAYLGAILATSDESIVVATYETIAAQFQGEIRGIWLVVAFNLGYCISLPMYGTMSDIHGCKQVLLCAYLIFDIWFGGLRVVREDALSGGMASLVTGRFTTGIGAGGLHVLISILIKDIVPPKDVALMRSYTNVVNTTGRGIGAPLGSLIRGTVGWRWSFAGRLPVIIGCSLLVKLFTPESQLPQNDDQKSRLVDYPGICTFSVTMVALILGMNLETNLLLQTGFIVGGIISATLFIWVELFVADTPLVPLNLIRVVGSFWLVQILAFSARDAIRSVIVPYLTRVQDMADAPASIFIGLMSLGFSAGAVLSGLYIKRFKKYYAMSLKSHIINIGMSLLLYGFWARESTTWGCLVIFPISMATGIISSTQFIGMTTSVSENESTSVIGVYYICQQLGAIMGSSSAASILKNRLTHSVAQNMADDSNADHIVAHVLRDPKYIWSLPSSTQTVVHLSLQYGYKFVPYYAVFTDPDKIKVYTGCESDSIFLHPIQTSLICVALVLCYCVTRSVLRAFKPGLRLIPGPIIARFSSFYRPWLISGGEAPDVYRKLHEQYGKIVRTGPNSVDISDPDAIAIIYGISSKFLKSGFYDAFSPIYENEHMPSMFSIRDPCQHQALRRPVAQKFSMSSIKSMEPLADECTKIFVNAMKSLAEERVDLGVWLQWYAFDVIGAITFQHRFGFMEERKDIRGMIGALDMGLQYAALAGQVPWIHSLLMGNRWFGGFLAAQPFIDVPDPLRTIVQYTQECIDELAGSDTTGISLRAIIYFIVKNPTVYQKLQQEIDTADEEGRLSEYVTYAECLQLEYLQVVMKEAMRCCPGVSFPLERIVPQGGTTLCGIHLTAGTVVGVNPAVIHHDQSIFGEDASQFRPERWTDADPATVKIMDKHLMTFGYGSRTCIGKNISIMEMGKLIPQILRHFDIEWASDKPEWHVKTFWFAKQHDLVCRLSIRDKGSH</sequence>
<feature type="transmembrane region" description="Helical" evidence="8">
    <location>
        <begin position="544"/>
        <end position="563"/>
    </location>
</feature>
<evidence type="ECO:0000256" key="7">
    <source>
        <dbReference type="ARBA" id="ARBA00023033"/>
    </source>
</evidence>
<keyword evidence="4" id="KW-0479">Metal-binding</keyword>
<dbReference type="Gene3D" id="1.20.1250.20">
    <property type="entry name" value="MFS general substrate transporter like domains"/>
    <property type="match status" value="1"/>
</dbReference>
<feature type="transmembrane region" description="Helical" evidence="8">
    <location>
        <begin position="701"/>
        <end position="723"/>
    </location>
</feature>
<reference evidence="10" key="1">
    <citation type="journal article" date="2019" name="Beilstein J. Org. Chem.">
        <title>Nanangenines: drimane sesquiterpenoids as the dominant metabolite cohort of a novel Australian fungus, Aspergillus nanangensis.</title>
        <authorList>
            <person name="Lacey H.J."/>
            <person name="Gilchrist C.L.M."/>
            <person name="Crombie A."/>
            <person name="Kalaitzis J.A."/>
            <person name="Vuong D."/>
            <person name="Rutledge P.J."/>
            <person name="Turner P."/>
            <person name="Pitt J.I."/>
            <person name="Lacey E."/>
            <person name="Chooi Y.H."/>
            <person name="Piggott A.M."/>
        </authorList>
    </citation>
    <scope>NUCLEOTIDE SEQUENCE</scope>
    <source>
        <strain evidence="10">MST-FP2251</strain>
    </source>
</reference>
<dbReference type="SUPFAM" id="SSF103473">
    <property type="entry name" value="MFS general substrate transporter"/>
    <property type="match status" value="1"/>
</dbReference>
<dbReference type="PROSITE" id="PS00086">
    <property type="entry name" value="CYTOCHROME_P450"/>
    <property type="match status" value="1"/>
</dbReference>
<dbReference type="Gene3D" id="3.60.130.10">
    <property type="entry name" value="Clavaminate synthase-like"/>
    <property type="match status" value="1"/>
</dbReference>
<dbReference type="InterPro" id="IPR042098">
    <property type="entry name" value="TauD-like_sf"/>
</dbReference>
<dbReference type="Pfam" id="PF02668">
    <property type="entry name" value="TauD"/>
    <property type="match status" value="1"/>
</dbReference>
<keyword evidence="6" id="KW-0408">Iron</keyword>
<dbReference type="Pfam" id="PF07690">
    <property type="entry name" value="MFS_1"/>
    <property type="match status" value="1"/>
</dbReference>
<keyword evidence="7" id="KW-0503">Monooxygenase</keyword>
<dbReference type="GO" id="GO:0016705">
    <property type="term" value="F:oxidoreductase activity, acting on paired donors, with incorporation or reduction of molecular oxygen"/>
    <property type="evidence" value="ECO:0007669"/>
    <property type="project" value="InterPro"/>
</dbReference>
<dbReference type="SUPFAM" id="SSF48264">
    <property type="entry name" value="Cytochrome P450"/>
    <property type="match status" value="1"/>
</dbReference>
<comment type="caution">
    <text evidence="10">The sequence shown here is derived from an EMBL/GenBank/DDBJ whole genome shotgun (WGS) entry which is preliminary data.</text>
</comment>
<feature type="transmembrane region" description="Helical" evidence="8">
    <location>
        <begin position="642"/>
        <end position="666"/>
    </location>
</feature>
<dbReference type="InterPro" id="IPR011701">
    <property type="entry name" value="MFS"/>
</dbReference>
<feature type="transmembrane region" description="Helical" evidence="8">
    <location>
        <begin position="453"/>
        <end position="471"/>
    </location>
</feature>
<dbReference type="InterPro" id="IPR020846">
    <property type="entry name" value="MFS_dom"/>
</dbReference>
<dbReference type="Proteomes" id="UP001194746">
    <property type="component" value="Unassembled WGS sequence"/>
</dbReference>
<dbReference type="CDD" id="cd11060">
    <property type="entry name" value="CYP57A1-like"/>
    <property type="match status" value="1"/>
</dbReference>
<evidence type="ECO:0000256" key="8">
    <source>
        <dbReference type="SAM" id="Phobius"/>
    </source>
</evidence>
<gene>
    <name evidence="10" type="ORF">FE257_003585</name>
</gene>
<evidence type="ECO:0000313" key="10">
    <source>
        <dbReference type="EMBL" id="KAF9891574.1"/>
    </source>
</evidence>
<dbReference type="Pfam" id="PF00067">
    <property type="entry name" value="p450"/>
    <property type="match status" value="2"/>
</dbReference>
<dbReference type="InterPro" id="IPR003819">
    <property type="entry name" value="TauD/TfdA-like"/>
</dbReference>
<organism evidence="10 11">
    <name type="scientific">Aspergillus nanangensis</name>
    <dbReference type="NCBI Taxonomy" id="2582783"/>
    <lineage>
        <taxon>Eukaryota</taxon>
        <taxon>Fungi</taxon>
        <taxon>Dikarya</taxon>
        <taxon>Ascomycota</taxon>
        <taxon>Pezizomycotina</taxon>
        <taxon>Eurotiomycetes</taxon>
        <taxon>Eurotiomycetidae</taxon>
        <taxon>Eurotiales</taxon>
        <taxon>Aspergillaceae</taxon>
        <taxon>Aspergillus</taxon>
        <taxon>Aspergillus subgen. Circumdati</taxon>
    </lineage>
</organism>
<dbReference type="EMBL" id="VCAU01000017">
    <property type="protein sequence ID" value="KAF9891574.1"/>
    <property type="molecule type" value="Genomic_DNA"/>
</dbReference>
<dbReference type="GO" id="GO:0004497">
    <property type="term" value="F:monooxygenase activity"/>
    <property type="evidence" value="ECO:0007669"/>
    <property type="project" value="UniProtKB-KW"/>
</dbReference>
<accession>A0AAD4CRV8</accession>
<dbReference type="GO" id="GO:0005506">
    <property type="term" value="F:iron ion binding"/>
    <property type="evidence" value="ECO:0007669"/>
    <property type="project" value="InterPro"/>
</dbReference>
<keyword evidence="8" id="KW-0812">Transmembrane</keyword>
<proteinExistence type="inferred from homology"/>
<dbReference type="InterPro" id="IPR036396">
    <property type="entry name" value="Cyt_P450_sf"/>
</dbReference>
<dbReference type="PANTHER" id="PTHR24305">
    <property type="entry name" value="CYTOCHROME P450"/>
    <property type="match status" value="1"/>
</dbReference>
<keyword evidence="5" id="KW-0560">Oxidoreductase</keyword>
<evidence type="ECO:0000256" key="5">
    <source>
        <dbReference type="ARBA" id="ARBA00023002"/>
    </source>
</evidence>
<evidence type="ECO:0000256" key="4">
    <source>
        <dbReference type="ARBA" id="ARBA00022723"/>
    </source>
</evidence>
<evidence type="ECO:0000256" key="3">
    <source>
        <dbReference type="ARBA" id="ARBA00010617"/>
    </source>
</evidence>
<reference evidence="10" key="2">
    <citation type="submission" date="2020-02" db="EMBL/GenBank/DDBJ databases">
        <authorList>
            <person name="Gilchrist C.L.M."/>
            <person name="Chooi Y.-H."/>
        </authorList>
    </citation>
    <scope>NUCLEOTIDE SEQUENCE</scope>
    <source>
        <strain evidence="10">MST-FP2251</strain>
    </source>
</reference>
<comment type="similarity">
    <text evidence="3">Belongs to the cytochrome P450 family.</text>
</comment>
<keyword evidence="8" id="KW-1133">Transmembrane helix</keyword>
<name>A0AAD4CRV8_ASPNN</name>
<dbReference type="GO" id="GO:0016020">
    <property type="term" value="C:membrane"/>
    <property type="evidence" value="ECO:0007669"/>
    <property type="project" value="UniProtKB-SubCell"/>
</dbReference>
<dbReference type="Gene3D" id="1.20.1720.10">
    <property type="entry name" value="Multidrug resistance protein D"/>
    <property type="match status" value="1"/>
</dbReference>
<dbReference type="InterPro" id="IPR017972">
    <property type="entry name" value="Cyt_P450_CS"/>
</dbReference>
<feature type="transmembrane region" description="Helical" evidence="8">
    <location>
        <begin position="415"/>
        <end position="433"/>
    </location>
</feature>
<dbReference type="Gene3D" id="1.10.630.10">
    <property type="entry name" value="Cytochrome P450"/>
    <property type="match status" value="2"/>
</dbReference>
<evidence type="ECO:0000256" key="2">
    <source>
        <dbReference type="ARBA" id="ARBA00004141"/>
    </source>
</evidence>
<dbReference type="PANTHER" id="PTHR24305:SF166">
    <property type="entry name" value="CYTOCHROME P450 12A4, MITOCHONDRIAL-RELATED"/>
    <property type="match status" value="1"/>
</dbReference>